<gene>
    <name evidence="6 7" type="primary">rsmG</name>
    <name evidence="7" type="ORF">HH303_11015</name>
</gene>
<comment type="similarity">
    <text evidence="6">Belongs to the methyltransferase superfamily. RNA methyltransferase RsmG family.</text>
</comment>
<dbReference type="SUPFAM" id="SSF53335">
    <property type="entry name" value="S-adenosyl-L-methionine-dependent methyltransferases"/>
    <property type="match status" value="1"/>
</dbReference>
<dbReference type="AlphaFoldDB" id="A0A7Y0E0K2"/>
<keyword evidence="3 6" id="KW-0489">Methyltransferase</keyword>
<dbReference type="Gene3D" id="3.40.50.150">
    <property type="entry name" value="Vaccinia Virus protein VP39"/>
    <property type="match status" value="1"/>
</dbReference>
<accession>A0A7Y0E0K2</accession>
<keyword evidence="2 6" id="KW-0698">rRNA processing</keyword>
<dbReference type="InterPro" id="IPR029063">
    <property type="entry name" value="SAM-dependent_MTases_sf"/>
</dbReference>
<proteinExistence type="inferred from homology"/>
<feature type="binding site" evidence="6">
    <location>
        <begin position="122"/>
        <end position="123"/>
    </location>
    <ligand>
        <name>S-adenosyl-L-methionine</name>
        <dbReference type="ChEBI" id="CHEBI:59789"/>
    </ligand>
</feature>
<feature type="binding site" evidence="6">
    <location>
        <position position="76"/>
    </location>
    <ligand>
        <name>S-adenosyl-L-methionine</name>
        <dbReference type="ChEBI" id="CHEBI:59789"/>
    </ligand>
</feature>
<dbReference type="HAMAP" id="MF_00074">
    <property type="entry name" value="16SrRNA_methyltr_G"/>
    <property type="match status" value="1"/>
</dbReference>
<dbReference type="NCBIfam" id="TIGR00138">
    <property type="entry name" value="rsmG_gidB"/>
    <property type="match status" value="1"/>
</dbReference>
<evidence type="ECO:0000256" key="3">
    <source>
        <dbReference type="ARBA" id="ARBA00022603"/>
    </source>
</evidence>
<evidence type="ECO:0000313" key="7">
    <source>
        <dbReference type="EMBL" id="NMM45010.1"/>
    </source>
</evidence>
<comment type="caution">
    <text evidence="6">Lacks conserved residue(s) required for the propagation of feature annotation.</text>
</comment>
<dbReference type="PANTHER" id="PTHR31760">
    <property type="entry name" value="S-ADENOSYL-L-METHIONINE-DEPENDENT METHYLTRANSFERASES SUPERFAMILY PROTEIN"/>
    <property type="match status" value="1"/>
</dbReference>
<dbReference type="InterPro" id="IPR003682">
    <property type="entry name" value="rRNA_ssu_MeTfrase_G"/>
</dbReference>
<comment type="subcellular location">
    <subcellularLocation>
        <location evidence="6">Cytoplasm</location>
    </subcellularLocation>
</comment>
<feature type="binding site" evidence="6">
    <location>
        <position position="136"/>
    </location>
    <ligand>
        <name>S-adenosyl-L-methionine</name>
        <dbReference type="ChEBI" id="CHEBI:59789"/>
    </ligand>
</feature>
<evidence type="ECO:0000256" key="6">
    <source>
        <dbReference type="HAMAP-Rule" id="MF_00074"/>
    </source>
</evidence>
<keyword evidence="1 6" id="KW-0963">Cytoplasm</keyword>
<evidence type="ECO:0000256" key="2">
    <source>
        <dbReference type="ARBA" id="ARBA00022552"/>
    </source>
</evidence>
<dbReference type="EC" id="2.1.1.170" evidence="6"/>
<evidence type="ECO:0000256" key="1">
    <source>
        <dbReference type="ARBA" id="ARBA00022490"/>
    </source>
</evidence>
<name>A0A7Y0E0K2_9PROT</name>
<comment type="catalytic activity">
    <reaction evidence="6">
        <text>guanosine(527) in 16S rRNA + S-adenosyl-L-methionine = N(7)-methylguanosine(527) in 16S rRNA + S-adenosyl-L-homocysteine</text>
        <dbReference type="Rhea" id="RHEA:42732"/>
        <dbReference type="Rhea" id="RHEA-COMP:10209"/>
        <dbReference type="Rhea" id="RHEA-COMP:10210"/>
        <dbReference type="ChEBI" id="CHEBI:57856"/>
        <dbReference type="ChEBI" id="CHEBI:59789"/>
        <dbReference type="ChEBI" id="CHEBI:74269"/>
        <dbReference type="ChEBI" id="CHEBI:74480"/>
        <dbReference type="EC" id="2.1.1.170"/>
    </reaction>
</comment>
<dbReference type="GO" id="GO:0070043">
    <property type="term" value="F:rRNA (guanine-N7-)-methyltransferase activity"/>
    <property type="evidence" value="ECO:0007669"/>
    <property type="project" value="UniProtKB-UniRule"/>
</dbReference>
<dbReference type="PANTHER" id="PTHR31760:SF0">
    <property type="entry name" value="S-ADENOSYL-L-METHIONINE-DEPENDENT METHYLTRANSFERASES SUPERFAMILY PROTEIN"/>
    <property type="match status" value="1"/>
</dbReference>
<dbReference type="EMBL" id="JABBNT010000003">
    <property type="protein sequence ID" value="NMM45010.1"/>
    <property type="molecule type" value="Genomic_DNA"/>
</dbReference>
<dbReference type="Proteomes" id="UP000539372">
    <property type="component" value="Unassembled WGS sequence"/>
</dbReference>
<evidence type="ECO:0000313" key="8">
    <source>
        <dbReference type="Proteomes" id="UP000539372"/>
    </source>
</evidence>
<keyword evidence="5 6" id="KW-0949">S-adenosyl-L-methionine</keyword>
<feature type="binding site" evidence="6">
    <location>
        <position position="71"/>
    </location>
    <ligand>
        <name>S-adenosyl-L-methionine</name>
        <dbReference type="ChEBI" id="CHEBI:59789"/>
    </ligand>
</feature>
<evidence type="ECO:0000256" key="5">
    <source>
        <dbReference type="ARBA" id="ARBA00022691"/>
    </source>
</evidence>
<reference evidence="7 8" key="1">
    <citation type="submission" date="2020-04" db="EMBL/GenBank/DDBJ databases">
        <title>Rhodospirillaceae bacterium KN72 isolated from deep sea.</title>
        <authorList>
            <person name="Zhang D.-C."/>
        </authorList>
    </citation>
    <scope>NUCLEOTIDE SEQUENCE [LARGE SCALE GENOMIC DNA]</scope>
    <source>
        <strain evidence="7 8">KN72</strain>
    </source>
</reference>
<dbReference type="Pfam" id="PF02527">
    <property type="entry name" value="GidB"/>
    <property type="match status" value="1"/>
</dbReference>
<comment type="caution">
    <text evidence="7">The sequence shown here is derived from an EMBL/GenBank/DDBJ whole genome shotgun (WGS) entry which is preliminary data.</text>
</comment>
<evidence type="ECO:0000256" key="4">
    <source>
        <dbReference type="ARBA" id="ARBA00022679"/>
    </source>
</evidence>
<comment type="function">
    <text evidence="6">Specifically methylates the N7 position of guanine in position 527 of 16S rRNA.</text>
</comment>
<protein>
    <recommendedName>
        <fullName evidence="6">Ribosomal RNA small subunit methyltransferase G</fullName>
        <ecNumber evidence="6">2.1.1.170</ecNumber>
    </recommendedName>
    <alternativeName>
        <fullName evidence="6">16S rRNA 7-methylguanosine methyltransferase</fullName>
        <shortName evidence="6">16S rRNA m7G methyltransferase</shortName>
    </alternativeName>
</protein>
<organism evidence="7 8">
    <name type="scientific">Pacificispira spongiicola</name>
    <dbReference type="NCBI Taxonomy" id="2729598"/>
    <lineage>
        <taxon>Bacteria</taxon>
        <taxon>Pseudomonadati</taxon>
        <taxon>Pseudomonadota</taxon>
        <taxon>Alphaproteobacteria</taxon>
        <taxon>Rhodospirillales</taxon>
        <taxon>Rhodospirillaceae</taxon>
        <taxon>Pacificispira</taxon>
    </lineage>
</organism>
<dbReference type="PIRSF" id="PIRSF003078">
    <property type="entry name" value="GidB"/>
    <property type="match status" value="1"/>
</dbReference>
<keyword evidence="4 6" id="KW-0808">Transferase</keyword>
<sequence>MSAADFQNSTGVSRETMERLEAYAALLQKWQPRINLVGPKTLPDLWRRHFLDSAQLAEHIPENARSLIDLGSGAGFPGLVLCILSDLQTHLVESDARKSAFLREAAREAGVSDRLTVHTKRAESLDLPPADVVSARALAPLDTLFPWVERFWKNSTLGLFPKGIRYKEELTAINYGWYINYSTVSSRVDPDSVLLLVRDLKRRS</sequence>
<keyword evidence="8" id="KW-1185">Reference proteome</keyword>
<dbReference type="GO" id="GO:0005829">
    <property type="term" value="C:cytosol"/>
    <property type="evidence" value="ECO:0007669"/>
    <property type="project" value="TreeGrafter"/>
</dbReference>